<evidence type="ECO:0000313" key="2">
    <source>
        <dbReference type="Proteomes" id="UP000593560"/>
    </source>
</evidence>
<organism evidence="1 2">
    <name type="scientific">Gossypium harknessii</name>
    <dbReference type="NCBI Taxonomy" id="34285"/>
    <lineage>
        <taxon>Eukaryota</taxon>
        <taxon>Viridiplantae</taxon>
        <taxon>Streptophyta</taxon>
        <taxon>Embryophyta</taxon>
        <taxon>Tracheophyta</taxon>
        <taxon>Spermatophyta</taxon>
        <taxon>Magnoliopsida</taxon>
        <taxon>eudicotyledons</taxon>
        <taxon>Gunneridae</taxon>
        <taxon>Pentapetalae</taxon>
        <taxon>rosids</taxon>
        <taxon>malvids</taxon>
        <taxon>Malvales</taxon>
        <taxon>Malvaceae</taxon>
        <taxon>Malvoideae</taxon>
        <taxon>Gossypium</taxon>
    </lineage>
</organism>
<dbReference type="Proteomes" id="UP000593560">
    <property type="component" value="Unassembled WGS sequence"/>
</dbReference>
<protein>
    <submittedName>
        <fullName evidence="1">Uncharacterized protein</fullName>
    </submittedName>
</protein>
<dbReference type="OrthoDB" id="10277213at2759"/>
<keyword evidence="2" id="KW-1185">Reference proteome</keyword>
<reference evidence="1 2" key="1">
    <citation type="journal article" date="2019" name="Genome Biol. Evol.">
        <title>Insights into the evolution of the New World diploid cottons (Gossypium, subgenus Houzingenia) based on genome sequencing.</title>
        <authorList>
            <person name="Grover C.E."/>
            <person name="Arick M.A. 2nd"/>
            <person name="Thrash A."/>
            <person name="Conover J.L."/>
            <person name="Sanders W.S."/>
            <person name="Peterson D.G."/>
            <person name="Frelichowski J.E."/>
            <person name="Scheffler J.A."/>
            <person name="Scheffler B.E."/>
            <person name="Wendel J.F."/>
        </authorList>
    </citation>
    <scope>NUCLEOTIDE SEQUENCE [LARGE SCALE GENOMIC DNA]</scope>
    <source>
        <strain evidence="1">0</strain>
        <tissue evidence="1">Leaf</tissue>
    </source>
</reference>
<evidence type="ECO:0000313" key="1">
    <source>
        <dbReference type="EMBL" id="MBA0820293.1"/>
    </source>
</evidence>
<sequence>MKMLNGKLLGCCLMRSCINVGTMTGSLCSGFGEL</sequence>
<gene>
    <name evidence="1" type="ORF">Gohar_019610</name>
</gene>
<name>A0A7J9IEL3_9ROSI</name>
<dbReference type="EMBL" id="JABFAD010334104">
    <property type="protein sequence ID" value="MBA0820293.1"/>
    <property type="molecule type" value="Genomic_DNA"/>
</dbReference>
<dbReference type="AlphaFoldDB" id="A0A7J9IEL3"/>
<proteinExistence type="predicted"/>
<comment type="caution">
    <text evidence="1">The sequence shown here is derived from an EMBL/GenBank/DDBJ whole genome shotgun (WGS) entry which is preliminary data.</text>
</comment>
<accession>A0A7J9IEL3</accession>